<dbReference type="KEGG" id="azz:DEW08_17125"/>
<dbReference type="EMBL" id="CP029353">
    <property type="protein sequence ID" value="AWK88061.1"/>
    <property type="molecule type" value="Genomic_DNA"/>
</dbReference>
<dbReference type="CDD" id="cd07742">
    <property type="entry name" value="metallo-hydrolase-like_MBL-fold"/>
    <property type="match status" value="1"/>
</dbReference>
<dbReference type="InterPro" id="IPR001279">
    <property type="entry name" value="Metallo-B-lactamas"/>
</dbReference>
<keyword evidence="3 6" id="KW-0378">Hydrolase</keyword>
<name>A0A2S2CU77_9PROT</name>
<evidence type="ECO:0000256" key="2">
    <source>
        <dbReference type="ARBA" id="ARBA00022723"/>
    </source>
</evidence>
<evidence type="ECO:0000313" key="6">
    <source>
        <dbReference type="EMBL" id="AWK88061.1"/>
    </source>
</evidence>
<evidence type="ECO:0000259" key="5">
    <source>
        <dbReference type="SMART" id="SM00849"/>
    </source>
</evidence>
<dbReference type="SUPFAM" id="SSF56281">
    <property type="entry name" value="Metallo-hydrolase/oxidoreductase"/>
    <property type="match status" value="1"/>
</dbReference>
<evidence type="ECO:0000256" key="1">
    <source>
        <dbReference type="ARBA" id="ARBA00007749"/>
    </source>
</evidence>
<evidence type="ECO:0000313" key="7">
    <source>
        <dbReference type="Proteomes" id="UP000245629"/>
    </source>
</evidence>
<dbReference type="GO" id="GO:0046872">
    <property type="term" value="F:metal ion binding"/>
    <property type="evidence" value="ECO:0007669"/>
    <property type="project" value="UniProtKB-KW"/>
</dbReference>
<protein>
    <submittedName>
        <fullName evidence="6">MBL fold metallo-hydrolase</fullName>
    </submittedName>
</protein>
<organism evidence="6 7">
    <name type="scientific">Azospirillum thermophilum</name>
    <dbReference type="NCBI Taxonomy" id="2202148"/>
    <lineage>
        <taxon>Bacteria</taxon>
        <taxon>Pseudomonadati</taxon>
        <taxon>Pseudomonadota</taxon>
        <taxon>Alphaproteobacteria</taxon>
        <taxon>Rhodospirillales</taxon>
        <taxon>Azospirillaceae</taxon>
        <taxon>Azospirillum</taxon>
    </lineage>
</organism>
<dbReference type="GO" id="GO:0016787">
    <property type="term" value="F:hydrolase activity"/>
    <property type="evidence" value="ECO:0007669"/>
    <property type="project" value="UniProtKB-KW"/>
</dbReference>
<dbReference type="AlphaFoldDB" id="A0A2S2CU77"/>
<comment type="similarity">
    <text evidence="1">Belongs to the metallo-beta-lactamase superfamily.</text>
</comment>
<keyword evidence="4" id="KW-0862">Zinc</keyword>
<dbReference type="RefSeq" id="WP_109329933.1">
    <property type="nucleotide sequence ID" value="NZ_CP029353.1"/>
</dbReference>
<dbReference type="PANTHER" id="PTHR42978">
    <property type="entry name" value="QUORUM-QUENCHING LACTONASE YTNP-RELATED-RELATED"/>
    <property type="match status" value="1"/>
</dbReference>
<gene>
    <name evidence="6" type="ORF">DEW08_17125</name>
</gene>
<dbReference type="InterPro" id="IPR036866">
    <property type="entry name" value="RibonucZ/Hydroxyglut_hydro"/>
</dbReference>
<dbReference type="Gene3D" id="3.60.15.10">
    <property type="entry name" value="Ribonuclease Z/Hydroxyacylglutathione hydrolase-like"/>
    <property type="match status" value="1"/>
</dbReference>
<reference evidence="7" key="1">
    <citation type="submission" date="2018-05" db="EMBL/GenBank/DDBJ databases">
        <title>Azospirillum thermophila sp. nov., a novel isolated from hot spring.</title>
        <authorList>
            <person name="Zhao Z."/>
        </authorList>
    </citation>
    <scope>NUCLEOTIDE SEQUENCE [LARGE SCALE GENOMIC DNA]</scope>
    <source>
        <strain evidence="7">CFH 70021</strain>
    </source>
</reference>
<keyword evidence="2" id="KW-0479">Metal-binding</keyword>
<evidence type="ECO:0000256" key="3">
    <source>
        <dbReference type="ARBA" id="ARBA00022801"/>
    </source>
</evidence>
<dbReference type="Pfam" id="PF00753">
    <property type="entry name" value="Lactamase_B"/>
    <property type="match status" value="1"/>
</dbReference>
<proteinExistence type="inferred from homology"/>
<dbReference type="InterPro" id="IPR051013">
    <property type="entry name" value="MBL_superfamily_lactonases"/>
</dbReference>
<dbReference type="OrthoDB" id="9773738at2"/>
<dbReference type="Proteomes" id="UP000245629">
    <property type="component" value="Chromosome 2"/>
</dbReference>
<evidence type="ECO:0000256" key="4">
    <source>
        <dbReference type="ARBA" id="ARBA00022833"/>
    </source>
</evidence>
<dbReference type="PANTHER" id="PTHR42978:SF3">
    <property type="entry name" value="BLR3078 PROTEIN"/>
    <property type="match status" value="1"/>
</dbReference>
<sequence>MRIHHLNCGTMCPFGGWLMDGTSRGVSAHLVCHCLLIETAQGLVLVDTGFGLGDVRRPLPRLSAFFLALDRIRLREEDTALRAVERLGFHAADVRHIVVTHLDFDHAGGIEDFPNATVHVFGRELEAARTRRQGFTGSRRYRPLQWDEGVNWQAYEAGGEPWFGFDAVRDLKGLPPDILLVPLVGHTWGHCGVAVRDGGGWLLHAGDAYFFHREVDPDRPWCPPGARAYQRMMDSDRAARLANQDRLRGLVRDHGGEVRLFCSHDPQDLARFARRPAEGPDLRSRSSGP</sequence>
<feature type="domain" description="Metallo-beta-lactamase" evidence="5">
    <location>
        <begin position="31"/>
        <end position="254"/>
    </location>
</feature>
<keyword evidence="7" id="KW-1185">Reference proteome</keyword>
<dbReference type="SMART" id="SM00849">
    <property type="entry name" value="Lactamase_B"/>
    <property type="match status" value="1"/>
</dbReference>
<accession>A0A2S2CU77</accession>